<keyword evidence="6" id="KW-0496">Mitochondrion</keyword>
<dbReference type="GO" id="GO:0005829">
    <property type="term" value="C:cytosol"/>
    <property type="evidence" value="ECO:0007669"/>
    <property type="project" value="TreeGrafter"/>
</dbReference>
<dbReference type="PANTHER" id="PTHR12970:SF1">
    <property type="entry name" value="PROTEASOME ASSEMBLY CHAPERONE 2"/>
    <property type="match status" value="1"/>
</dbReference>
<dbReference type="AlphaFoldDB" id="A0A0G4IJQ0"/>
<evidence type="ECO:0000256" key="2">
    <source>
        <dbReference type="ARBA" id="ARBA00023186"/>
    </source>
</evidence>
<dbReference type="EMBL" id="OVEO01000005">
    <property type="protein sequence ID" value="SPQ96246.1"/>
    <property type="molecule type" value="Genomic_DNA"/>
</dbReference>
<reference evidence="6 8" key="2">
    <citation type="submission" date="2018-03" db="EMBL/GenBank/DDBJ databases">
        <authorList>
            <person name="Fogelqvist J."/>
        </authorList>
    </citation>
    <scope>NUCLEOTIDE SEQUENCE [LARGE SCALE GENOMIC DNA]</scope>
</reference>
<dbReference type="InterPro" id="IPR038389">
    <property type="entry name" value="PSMG2_sf"/>
</dbReference>
<proteinExistence type="inferred from homology"/>
<comment type="subunit">
    <text evidence="4">Forms a heterodimer with PSMG1.</text>
</comment>
<dbReference type="PIRSF" id="PIRSF010044">
    <property type="entry name" value="UCP010044"/>
    <property type="match status" value="1"/>
</dbReference>
<reference evidence="5 7" key="1">
    <citation type="submission" date="2015-02" db="EMBL/GenBank/DDBJ databases">
        <authorList>
            <person name="Chooi Y.-H."/>
        </authorList>
    </citation>
    <scope>NUCLEOTIDE SEQUENCE [LARGE SCALE GENOMIC DNA]</scope>
    <source>
        <strain evidence="5">E3</strain>
    </source>
</reference>
<dbReference type="InterPro" id="IPR019151">
    <property type="entry name" value="Proteasome_assmbl_chaperone_2"/>
</dbReference>
<evidence type="ECO:0000256" key="3">
    <source>
        <dbReference type="ARBA" id="ARBA00025745"/>
    </source>
</evidence>
<accession>A0A0G4IJQ0</accession>
<dbReference type="OrthoDB" id="10260712at2759"/>
<dbReference type="PANTHER" id="PTHR12970">
    <property type="entry name" value="PROTEASOME ASSEMBLY CHAPERONE 2"/>
    <property type="match status" value="1"/>
</dbReference>
<dbReference type="STRING" id="37360.A0A0G4IJQ0"/>
<evidence type="ECO:0000313" key="5">
    <source>
        <dbReference type="EMBL" id="CEO95307.1"/>
    </source>
</evidence>
<dbReference type="Proteomes" id="UP000039324">
    <property type="component" value="Unassembled WGS sequence"/>
</dbReference>
<dbReference type="Gene3D" id="3.40.50.10900">
    <property type="entry name" value="PAC-like subunit"/>
    <property type="match status" value="2"/>
</dbReference>
<organism evidence="5 7">
    <name type="scientific">Plasmodiophora brassicae</name>
    <name type="common">Clubroot disease agent</name>
    <dbReference type="NCBI Taxonomy" id="37360"/>
    <lineage>
        <taxon>Eukaryota</taxon>
        <taxon>Sar</taxon>
        <taxon>Rhizaria</taxon>
        <taxon>Endomyxa</taxon>
        <taxon>Phytomyxea</taxon>
        <taxon>Plasmodiophorida</taxon>
        <taxon>Plasmodiophoridae</taxon>
        <taxon>Plasmodiophora</taxon>
    </lineage>
</organism>
<evidence type="ECO:0000313" key="6">
    <source>
        <dbReference type="EMBL" id="SPQ96246.1"/>
    </source>
</evidence>
<evidence type="ECO:0000313" key="8">
    <source>
        <dbReference type="Proteomes" id="UP000290189"/>
    </source>
</evidence>
<gene>
    <name evidence="5" type="ORF">PBRA_004073</name>
    <name evidence="6" type="ORF">PLBR_LOCUS3461</name>
</gene>
<name>A0A0G4IJQ0_PLABS</name>
<sequence>MALVGDGSVAAALGALRGYTFVWPVVSVGNVGQLCVDVLIATEALGFEKVGVLSDPAVVPLVGYRQTRERSVDLTFALELFVSHGKRVAVVQQRSPVIEDLHDEFGQRVAEWLACAGARRVILVGSTPAYRRADRDLQSGGGQVVCAASPPASSSDLAISKLQWARVSPDLFEHLQPDDGDMDAWALPAVGTGCARQLFAACQARDLEVAALLAVVDEGDNAIDGLQHAGRVMRLVGRLQGDDDDEERRRIDWQTPAEWALVFGGPHNPDLYL</sequence>
<dbReference type="Pfam" id="PF09754">
    <property type="entry name" value="PAC2"/>
    <property type="match status" value="1"/>
</dbReference>
<dbReference type="GO" id="GO:0005634">
    <property type="term" value="C:nucleus"/>
    <property type="evidence" value="ECO:0007669"/>
    <property type="project" value="TreeGrafter"/>
</dbReference>
<geneLocation type="mitochondrion" evidence="6"/>
<dbReference type="EMBL" id="CDSF01000013">
    <property type="protein sequence ID" value="CEO95307.1"/>
    <property type="molecule type" value="Genomic_DNA"/>
</dbReference>
<keyword evidence="2 4" id="KW-0143">Chaperone</keyword>
<dbReference type="GO" id="GO:0043248">
    <property type="term" value="P:proteasome assembly"/>
    <property type="evidence" value="ECO:0007669"/>
    <property type="project" value="TreeGrafter"/>
</dbReference>
<evidence type="ECO:0000256" key="1">
    <source>
        <dbReference type="ARBA" id="ARBA00019186"/>
    </source>
</evidence>
<keyword evidence="7" id="KW-1185">Reference proteome</keyword>
<dbReference type="Proteomes" id="UP000290189">
    <property type="component" value="Unassembled WGS sequence"/>
</dbReference>
<evidence type="ECO:0000313" key="7">
    <source>
        <dbReference type="Proteomes" id="UP000039324"/>
    </source>
</evidence>
<dbReference type="OMA" id="WKEHTGE"/>
<comment type="similarity">
    <text evidence="3 4">Belongs to the PSMG2 family.</text>
</comment>
<evidence type="ECO:0000256" key="4">
    <source>
        <dbReference type="PIRNR" id="PIRNR010044"/>
    </source>
</evidence>
<comment type="function">
    <text evidence="4">Chaperone protein which promotes assembly of the 20S proteasome as part of a heterodimer with PSMG1.</text>
</comment>
<dbReference type="InterPro" id="IPR016562">
    <property type="entry name" value="Proteasome_assmbl_chp_2_euk"/>
</dbReference>
<protein>
    <recommendedName>
        <fullName evidence="1 4">Proteasome assembly chaperone 2</fullName>
    </recommendedName>
</protein>